<evidence type="ECO:0000313" key="2">
    <source>
        <dbReference type="EMBL" id="KAG5187661.1"/>
    </source>
</evidence>
<dbReference type="Gene3D" id="3.80.10.10">
    <property type="entry name" value="Ribonuclease Inhibitor"/>
    <property type="match status" value="1"/>
</dbReference>
<dbReference type="InterPro" id="IPR032675">
    <property type="entry name" value="LRR_dom_sf"/>
</dbReference>
<name>A0A836CLE9_9STRA</name>
<gene>
    <name evidence="2" type="ORF">JKP88DRAFT_353656</name>
</gene>
<keyword evidence="3" id="KW-1185">Reference proteome</keyword>
<dbReference type="AlphaFoldDB" id="A0A836CLE9"/>
<feature type="compositionally biased region" description="Acidic residues" evidence="1">
    <location>
        <begin position="72"/>
        <end position="86"/>
    </location>
</feature>
<dbReference type="Proteomes" id="UP000664859">
    <property type="component" value="Unassembled WGS sequence"/>
</dbReference>
<organism evidence="2 3">
    <name type="scientific">Tribonema minus</name>
    <dbReference type="NCBI Taxonomy" id="303371"/>
    <lineage>
        <taxon>Eukaryota</taxon>
        <taxon>Sar</taxon>
        <taxon>Stramenopiles</taxon>
        <taxon>Ochrophyta</taxon>
        <taxon>PX clade</taxon>
        <taxon>Xanthophyceae</taxon>
        <taxon>Tribonematales</taxon>
        <taxon>Tribonemataceae</taxon>
        <taxon>Tribonema</taxon>
    </lineage>
</organism>
<dbReference type="EMBL" id="JAFCMP010000086">
    <property type="protein sequence ID" value="KAG5187661.1"/>
    <property type="molecule type" value="Genomic_DNA"/>
</dbReference>
<reference evidence="2" key="1">
    <citation type="submission" date="2021-02" db="EMBL/GenBank/DDBJ databases">
        <title>First Annotated Genome of the Yellow-green Alga Tribonema minus.</title>
        <authorList>
            <person name="Mahan K.M."/>
        </authorList>
    </citation>
    <scope>NUCLEOTIDE SEQUENCE</scope>
    <source>
        <strain evidence="2">UTEX B ZZ1240</strain>
    </source>
</reference>
<comment type="caution">
    <text evidence="2">The sequence shown here is derived from an EMBL/GenBank/DDBJ whole genome shotgun (WGS) entry which is preliminary data.</text>
</comment>
<accession>A0A836CLE9</accession>
<evidence type="ECO:0000313" key="3">
    <source>
        <dbReference type="Proteomes" id="UP000664859"/>
    </source>
</evidence>
<feature type="region of interest" description="Disordered" evidence="1">
    <location>
        <begin position="23"/>
        <end position="131"/>
    </location>
</feature>
<proteinExistence type="predicted"/>
<evidence type="ECO:0000256" key="1">
    <source>
        <dbReference type="SAM" id="MobiDB-lite"/>
    </source>
</evidence>
<protein>
    <submittedName>
        <fullName evidence="2">Uncharacterized protein</fullName>
    </submittedName>
</protein>
<sequence>MPRRAGTRAAAKAAAKVVAAVAMEEGDDLQNDEEANEDDDVQQDANISEADEAPVVAKAKAAGKRKAKAAVEEEEDDASVSEEEEAAVTRTRGKGERKAAAPAVRAAGKGKGKARAGSPKEAQVASGSREDPGAWANDLFLAIEKGSAPLLADCLRKLLPTEAKAMGVDDPILKAIKNGCTRLQNTWTAEVEAAQRMRKEGAVTQEPVKMGGALVPPKVFAQMMNMLDRGTAKRSSSVSQGWAKRLTFNALTIGSRVKLGAMSSLKRALPMLEYLDATCARSSTSMNYEDTATNFPNLKGLATACCSYGSHRKDLCTLAENFPNLQCLSYSNFPNLQCLSYSVSRGYRSSSGELLAEDIVTVARWIRGLRKLHITGFDTQPGAHAPEEMREMMVALATNLPELTHLDLNEAPIPADAWRAFLAARREAGHSPLRELQIYVAPLPKKREVYVKKTPETVAAEAAAARDPVQIAKKKAEEEELLAARCRMVPGAVLRAAFAAEGSRVTIAVGNCNAGMVDEDGAEVKAARMHNGLVRMKCLSSGYYRHGAHGCLWMMT</sequence>
<dbReference type="SUPFAM" id="SSF52047">
    <property type="entry name" value="RNI-like"/>
    <property type="match status" value="1"/>
</dbReference>
<feature type="compositionally biased region" description="Acidic residues" evidence="1">
    <location>
        <begin position="24"/>
        <end position="42"/>
    </location>
</feature>